<accession>A0A9P6CMI6</accession>
<evidence type="ECO:0000313" key="3">
    <source>
        <dbReference type="EMBL" id="KAF9465984.1"/>
    </source>
</evidence>
<dbReference type="InterPro" id="IPR011935">
    <property type="entry name" value="CHP02231"/>
</dbReference>
<evidence type="ECO:0008006" key="5">
    <source>
        <dbReference type="Google" id="ProtNLM"/>
    </source>
</evidence>
<dbReference type="AlphaFoldDB" id="A0A9P6CMI6"/>
<sequence length="590" mass="64382">MSTTEAPPPFEQTNVVDLTSVNDSKIVSVSLYSGRAEVTRSCKFAVQTGQNQVVISGLPNVVDKQSLRVEGRGAATIHDVALSDIPVVVPSTSTTLEDLLSEKQLTQKSLDRTKKAIYSLENYLLSLKVEHIGIVNIAAVMDGYEESGQKLDAKCIDLGKKLSKIDERIKEERSKLSGPAENSKLMLRATISVFADTAGRVEIVLVYAVTQATWNAAYDIRVDMQTKDEPVTLIYKARITQNTGEPWVDVPLILETASPTFGLGIPRLSSWTVSTFSESALKATAVLKTQSRIRDMRRSSLTQSTLLDISSGVDQRSAEHSLEEEYTPDMNHRVLPVSSKGSISATFKVPGIITIPNDGAVHNVTIVKLNLDASMSWVTVPKIDTKVHLKAKIQNTSDYTLLQGPASVYVNGSFISRSRIPLVSPSENFDCPLGLDPTIRVTYHPQTKKVSQSGFYSKTSTHVFSQRITIFNSKSSAITNFKVNDQIPVSQNSTIIVKLITPSLTVAVAEPSALLPSPSTGEETRVSPPVNVSEGVIAQWEGADEQGYDTQYLGRTGKFYWLCSVPPQGKVNLLLSWEVSAPLRTRIAGL</sequence>
<proteinExistence type="predicted"/>
<dbReference type="PANTHER" id="PTHR31005">
    <property type="entry name" value="DUF4139 DOMAIN-CONTAINING PROTEIN"/>
    <property type="match status" value="1"/>
</dbReference>
<dbReference type="NCBIfam" id="TIGR02231">
    <property type="entry name" value="mucoidy inhibitor MuiA family protein"/>
    <property type="match status" value="1"/>
</dbReference>
<dbReference type="InterPro" id="IPR025554">
    <property type="entry name" value="DUF4140"/>
</dbReference>
<keyword evidence="4" id="KW-1185">Reference proteome</keyword>
<evidence type="ECO:0000259" key="2">
    <source>
        <dbReference type="Pfam" id="PF13600"/>
    </source>
</evidence>
<dbReference type="InterPro" id="IPR037291">
    <property type="entry name" value="DUF4139"/>
</dbReference>
<feature type="domain" description="DUF4140" evidence="2">
    <location>
        <begin position="29"/>
        <end position="123"/>
    </location>
</feature>
<dbReference type="Proteomes" id="UP000807353">
    <property type="component" value="Unassembled WGS sequence"/>
</dbReference>
<reference evidence="3" key="1">
    <citation type="submission" date="2020-11" db="EMBL/GenBank/DDBJ databases">
        <authorList>
            <consortium name="DOE Joint Genome Institute"/>
            <person name="Ahrendt S."/>
            <person name="Riley R."/>
            <person name="Andreopoulos W."/>
            <person name="Labutti K."/>
            <person name="Pangilinan J."/>
            <person name="Ruiz-Duenas F.J."/>
            <person name="Barrasa J.M."/>
            <person name="Sanchez-Garcia M."/>
            <person name="Camarero S."/>
            <person name="Miyauchi S."/>
            <person name="Serrano A."/>
            <person name="Linde D."/>
            <person name="Babiker R."/>
            <person name="Drula E."/>
            <person name="Ayuso-Fernandez I."/>
            <person name="Pacheco R."/>
            <person name="Padilla G."/>
            <person name="Ferreira P."/>
            <person name="Barriuso J."/>
            <person name="Kellner H."/>
            <person name="Castanera R."/>
            <person name="Alfaro M."/>
            <person name="Ramirez L."/>
            <person name="Pisabarro A.G."/>
            <person name="Kuo A."/>
            <person name="Tritt A."/>
            <person name="Lipzen A."/>
            <person name="He G."/>
            <person name="Yan M."/>
            <person name="Ng V."/>
            <person name="Cullen D."/>
            <person name="Martin F."/>
            <person name="Rosso M.-N."/>
            <person name="Henrissat B."/>
            <person name="Hibbett D."/>
            <person name="Martinez A.T."/>
            <person name="Grigoriev I.V."/>
        </authorList>
    </citation>
    <scope>NUCLEOTIDE SEQUENCE</scope>
    <source>
        <strain evidence="3">CBS 247.69</strain>
    </source>
</reference>
<dbReference type="OrthoDB" id="10068793at2759"/>
<gene>
    <name evidence="3" type="ORF">BDZ94DRAFT_1319946</name>
</gene>
<dbReference type="PANTHER" id="PTHR31005:SF8">
    <property type="entry name" value="DUF4139 DOMAIN-CONTAINING PROTEIN"/>
    <property type="match status" value="1"/>
</dbReference>
<protein>
    <recommendedName>
        <fullName evidence="5">Protein F37C4.5</fullName>
    </recommendedName>
</protein>
<evidence type="ECO:0000313" key="4">
    <source>
        <dbReference type="Proteomes" id="UP000807353"/>
    </source>
</evidence>
<dbReference type="Pfam" id="PF13598">
    <property type="entry name" value="DUF4139"/>
    <property type="match status" value="1"/>
</dbReference>
<dbReference type="EMBL" id="MU150244">
    <property type="protein sequence ID" value="KAF9465984.1"/>
    <property type="molecule type" value="Genomic_DNA"/>
</dbReference>
<organism evidence="3 4">
    <name type="scientific">Collybia nuda</name>
    <dbReference type="NCBI Taxonomy" id="64659"/>
    <lineage>
        <taxon>Eukaryota</taxon>
        <taxon>Fungi</taxon>
        <taxon>Dikarya</taxon>
        <taxon>Basidiomycota</taxon>
        <taxon>Agaricomycotina</taxon>
        <taxon>Agaricomycetes</taxon>
        <taxon>Agaricomycetidae</taxon>
        <taxon>Agaricales</taxon>
        <taxon>Tricholomatineae</taxon>
        <taxon>Clitocybaceae</taxon>
        <taxon>Collybia</taxon>
    </lineage>
</organism>
<name>A0A9P6CMI6_9AGAR</name>
<feature type="domain" description="DUF4139" evidence="1">
    <location>
        <begin position="205"/>
        <end position="582"/>
    </location>
</feature>
<dbReference type="Pfam" id="PF13600">
    <property type="entry name" value="DUF4140"/>
    <property type="match status" value="1"/>
</dbReference>
<evidence type="ECO:0000259" key="1">
    <source>
        <dbReference type="Pfam" id="PF13598"/>
    </source>
</evidence>
<comment type="caution">
    <text evidence="3">The sequence shown here is derived from an EMBL/GenBank/DDBJ whole genome shotgun (WGS) entry which is preliminary data.</text>
</comment>